<dbReference type="AlphaFoldDB" id="A0A3S3U8D0"/>
<dbReference type="InterPro" id="IPR036061">
    <property type="entry name" value="CheW-like_dom_sf"/>
</dbReference>
<comment type="caution">
    <text evidence="2">The sequence shown here is derived from an EMBL/GenBank/DDBJ whole genome shotgun (WGS) entry which is preliminary data.</text>
</comment>
<accession>A0A3S3U8D0</accession>
<sequence length="170" mass="18834">MADTFAADKKTDQEEKEQLMQLVGFTIGNEQFGVDILMVQEIIRSAPITSVPNSPEFIEGVINLRGNIIPVIELRKRLNLFQLGSSSKESWILILDINGRVTGFIVDSVTRVLKILESTIEPPPEVVVAGLANQYIRGVCDIGEGLLIMLDFNRILLADELKLLKAIEGE</sequence>
<dbReference type="Gene3D" id="2.30.30.40">
    <property type="entry name" value="SH3 Domains"/>
    <property type="match status" value="1"/>
</dbReference>
<dbReference type="GO" id="GO:0007165">
    <property type="term" value="P:signal transduction"/>
    <property type="evidence" value="ECO:0007669"/>
    <property type="project" value="InterPro"/>
</dbReference>
<proteinExistence type="predicted"/>
<reference evidence="2 3" key="1">
    <citation type="submission" date="2017-01" db="EMBL/GenBank/DDBJ databases">
        <title>The cable genome- insights into the physiology and evolution of filamentous bacteria capable of sulfide oxidation via long distance electron transfer.</title>
        <authorList>
            <person name="Schreiber L."/>
            <person name="Bjerg J.T."/>
            <person name="Boggild A."/>
            <person name="Van De Vossenberg J."/>
            <person name="Meysman F."/>
            <person name="Nielsen L.P."/>
            <person name="Schramm A."/>
            <person name="Kjeldsen K.U."/>
        </authorList>
    </citation>
    <scope>NUCLEOTIDE SEQUENCE [LARGE SCALE GENOMIC DNA]</scope>
    <source>
        <strain evidence="2">MCF</strain>
    </source>
</reference>
<organism evidence="2 3">
    <name type="scientific">Candidatus Electrothrix aarhusensis</name>
    <dbReference type="NCBI Taxonomy" id="1859131"/>
    <lineage>
        <taxon>Bacteria</taxon>
        <taxon>Pseudomonadati</taxon>
        <taxon>Thermodesulfobacteriota</taxon>
        <taxon>Desulfobulbia</taxon>
        <taxon>Desulfobulbales</taxon>
        <taxon>Desulfobulbaceae</taxon>
        <taxon>Candidatus Electrothrix</taxon>
    </lineage>
</organism>
<dbReference type="SMART" id="SM00260">
    <property type="entry name" value="CheW"/>
    <property type="match status" value="1"/>
</dbReference>
<protein>
    <submittedName>
        <fullName evidence="2">Purine-binding chemotaxis protein CheW</fullName>
    </submittedName>
</protein>
<evidence type="ECO:0000259" key="1">
    <source>
        <dbReference type="PROSITE" id="PS50851"/>
    </source>
</evidence>
<dbReference type="Proteomes" id="UP000287853">
    <property type="component" value="Unassembled WGS sequence"/>
</dbReference>
<dbReference type="EMBL" id="MTKO01000093">
    <property type="protein sequence ID" value="RWX44500.1"/>
    <property type="molecule type" value="Genomic_DNA"/>
</dbReference>
<dbReference type="Gene3D" id="2.40.50.180">
    <property type="entry name" value="CheA-289, Domain 4"/>
    <property type="match status" value="1"/>
</dbReference>
<gene>
    <name evidence="2" type="ORF">H206_01670</name>
</gene>
<evidence type="ECO:0000313" key="3">
    <source>
        <dbReference type="Proteomes" id="UP000287853"/>
    </source>
</evidence>
<dbReference type="Pfam" id="PF01584">
    <property type="entry name" value="CheW"/>
    <property type="match status" value="1"/>
</dbReference>
<dbReference type="InterPro" id="IPR002545">
    <property type="entry name" value="CheW-lke_dom"/>
</dbReference>
<dbReference type="SUPFAM" id="SSF50341">
    <property type="entry name" value="CheW-like"/>
    <property type="match status" value="1"/>
</dbReference>
<evidence type="ECO:0000313" key="2">
    <source>
        <dbReference type="EMBL" id="RWX44500.1"/>
    </source>
</evidence>
<keyword evidence="3" id="KW-1185">Reference proteome</keyword>
<dbReference type="InterPro" id="IPR039315">
    <property type="entry name" value="CheW"/>
</dbReference>
<feature type="domain" description="CheW-like" evidence="1">
    <location>
        <begin position="19"/>
        <end position="161"/>
    </location>
</feature>
<dbReference type="PROSITE" id="PS50851">
    <property type="entry name" value="CHEW"/>
    <property type="match status" value="1"/>
</dbReference>
<dbReference type="PANTHER" id="PTHR22617:SF23">
    <property type="entry name" value="CHEMOTAXIS PROTEIN CHEW"/>
    <property type="match status" value="1"/>
</dbReference>
<dbReference type="GO" id="GO:0005829">
    <property type="term" value="C:cytosol"/>
    <property type="evidence" value="ECO:0007669"/>
    <property type="project" value="TreeGrafter"/>
</dbReference>
<name>A0A3S3U8D0_9BACT</name>
<dbReference type="PANTHER" id="PTHR22617">
    <property type="entry name" value="CHEMOTAXIS SENSOR HISTIDINE KINASE-RELATED"/>
    <property type="match status" value="1"/>
</dbReference>
<dbReference type="GO" id="GO:0006935">
    <property type="term" value="P:chemotaxis"/>
    <property type="evidence" value="ECO:0007669"/>
    <property type="project" value="InterPro"/>
</dbReference>
<dbReference type="CDD" id="cd00732">
    <property type="entry name" value="CheW"/>
    <property type="match status" value="1"/>
</dbReference>